<dbReference type="Pfam" id="PF01347">
    <property type="entry name" value="Vitellogenin_N"/>
    <property type="match status" value="1"/>
</dbReference>
<evidence type="ECO:0000313" key="8">
    <source>
        <dbReference type="Proteomes" id="UP001634394"/>
    </source>
</evidence>
<dbReference type="Gene3D" id="1.25.10.20">
    <property type="entry name" value="Vitellinogen, superhelical"/>
    <property type="match status" value="1"/>
</dbReference>
<proteinExistence type="predicted"/>
<evidence type="ECO:0000259" key="6">
    <source>
        <dbReference type="PROSITE" id="PS51211"/>
    </source>
</evidence>
<keyword evidence="8" id="KW-1185">Reference proteome</keyword>
<dbReference type="InterPro" id="IPR015819">
    <property type="entry name" value="Lipid_transp_b-sht_shell"/>
</dbReference>
<dbReference type="InterPro" id="IPR045811">
    <property type="entry name" value="MTP_lip-bd"/>
</dbReference>
<dbReference type="PROSITE" id="PS51257">
    <property type="entry name" value="PROKAR_LIPOPROTEIN"/>
    <property type="match status" value="1"/>
</dbReference>
<comment type="subcellular location">
    <subcellularLocation>
        <location evidence="1">Endoplasmic reticulum</location>
    </subcellularLocation>
</comment>
<dbReference type="PANTHER" id="PTHR13024">
    <property type="entry name" value="MICROSOMAL TRIGLYCERIDE TRANSFER PROTEIN, LARGE SUBUNIT"/>
    <property type="match status" value="1"/>
</dbReference>
<comment type="caution">
    <text evidence="7">The sequence shown here is derived from an EMBL/GenBank/DDBJ whole genome shotgun (WGS) entry which is preliminary data.</text>
</comment>
<dbReference type="AlphaFoldDB" id="A0ABD3WTD8"/>
<evidence type="ECO:0000256" key="4">
    <source>
        <dbReference type="ARBA" id="ARBA00022824"/>
    </source>
</evidence>
<dbReference type="PROSITE" id="PS51211">
    <property type="entry name" value="VITELLOGENIN"/>
    <property type="match status" value="1"/>
</dbReference>
<reference evidence="7 8" key="1">
    <citation type="submission" date="2024-11" db="EMBL/GenBank/DDBJ databases">
        <title>Chromosome-level genome assembly of the freshwater bivalve Anodonta woodiana.</title>
        <authorList>
            <person name="Chen X."/>
        </authorList>
    </citation>
    <scope>NUCLEOTIDE SEQUENCE [LARGE SCALE GENOMIC DNA]</scope>
    <source>
        <strain evidence="7">MN2024</strain>
        <tissue evidence="7">Gills</tissue>
    </source>
</reference>
<dbReference type="Pfam" id="PF19444">
    <property type="entry name" value="MTP_lip_bd"/>
    <property type="match status" value="1"/>
</dbReference>
<dbReference type="EMBL" id="JBJQND010000005">
    <property type="protein sequence ID" value="KAL3876751.1"/>
    <property type="molecule type" value="Genomic_DNA"/>
</dbReference>
<gene>
    <name evidence="7" type="ORF">ACJMK2_034547</name>
</gene>
<dbReference type="GO" id="GO:0005783">
    <property type="term" value="C:endoplasmic reticulum"/>
    <property type="evidence" value="ECO:0007669"/>
    <property type="project" value="UniProtKB-SubCell"/>
</dbReference>
<dbReference type="InterPro" id="IPR039988">
    <property type="entry name" value="MTTP"/>
</dbReference>
<comment type="caution">
    <text evidence="5">Lacks conserved residue(s) required for the propagation of feature annotation.</text>
</comment>
<dbReference type="SMART" id="SM00638">
    <property type="entry name" value="LPD_N"/>
    <property type="match status" value="1"/>
</dbReference>
<keyword evidence="3" id="KW-0732">Signal</keyword>
<dbReference type="Proteomes" id="UP001634394">
    <property type="component" value="Unassembled WGS sequence"/>
</dbReference>
<sequence>MAFREMVDIRVLLLVYCIFTGCASLSYEKGRAYKYTYDTDIRFNDHYSQKKTKPQGDVGLHLSMDFDFVPIFQDADGTQLVKLQVTNALLSSPSRSGIQGTLVDMVQLPVFFEYNDGVVGKVFVVDADSIFCSNVKKGIISMFQLQTEPGERTEIDVSGECHVVYDVSGDAIIKKKESCENLEIKGQHENSNQLFGVSTINISTWTYQLENNLIHSVMGSNRVIASLNIKSSLNVVAMAVQKLTLLSASPSTEIISADSVEAVLQRIVKATGHGFAESLLPSGLEVQHCAENCEKPSEVLTRLKDSLVSEKLSTTESAKAYLEMLKTFRNAGKSTIEEVLTSRSSQHIVAQLIDVAAGAQTPGAHNAVMGLVNFEDDKYITYPQRFLLAAAYATHPGEFLVKDLMTLMKKPLSNQATKESVVLALGAVIHTYCRDIKKCADENVQDYKRIVLGKLERCNGEESCILMYLRSMENAGLPDLLPAQLKIAAEANSSMVAYTALYSLRRIPQEHFKDEETTALLKIYHQKDRRYDISVRGAAVDILLKKNPSSHVIRNILLTATADQKDFELSTYVNKRLIDQMKSDKKLRSAMASIKEDIWLNNYHVMSQRGKSSAFSSLLAETQDINCTYGLYMQMSRTGVMKRSSMTVDLVGENSRQPFLNFGIYAEGLESLISEETDPSEEGVEATAGMGLTLMDVLLPPVEFFRGSGGLMSAVWNAPSEPVSALQANLLLQDHSHRFHLANGLIVELQVLGVASIDLSGAVSISLWNRNSKSNIRNSGALVIEGTMKLEGDIGRAGMSFTAEGEAYIDFDSDVDFYETPFKMCMQMIRPPLTFKHTIRKYEFAKQFGRGYRATLTKNTNITGVSYFLNKKNSEECKVLIQ</sequence>
<name>A0ABD3WTD8_SINWO</name>
<protein>
    <recommendedName>
        <fullName evidence="6">Vitellogenin domain-containing protein</fullName>
    </recommendedName>
</protein>
<dbReference type="SUPFAM" id="SSF56968">
    <property type="entry name" value="Lipovitellin-phosvitin complex, beta-sheet shell regions"/>
    <property type="match status" value="1"/>
</dbReference>
<dbReference type="InterPro" id="IPR001747">
    <property type="entry name" value="Vitellogenin_N"/>
</dbReference>
<organism evidence="7 8">
    <name type="scientific">Sinanodonta woodiana</name>
    <name type="common">Chinese pond mussel</name>
    <name type="synonym">Anodonta woodiana</name>
    <dbReference type="NCBI Taxonomy" id="1069815"/>
    <lineage>
        <taxon>Eukaryota</taxon>
        <taxon>Metazoa</taxon>
        <taxon>Spiralia</taxon>
        <taxon>Lophotrochozoa</taxon>
        <taxon>Mollusca</taxon>
        <taxon>Bivalvia</taxon>
        <taxon>Autobranchia</taxon>
        <taxon>Heteroconchia</taxon>
        <taxon>Palaeoheterodonta</taxon>
        <taxon>Unionida</taxon>
        <taxon>Unionoidea</taxon>
        <taxon>Unionidae</taxon>
        <taxon>Unioninae</taxon>
        <taxon>Sinanodonta</taxon>
    </lineage>
</organism>
<evidence type="ECO:0000256" key="5">
    <source>
        <dbReference type="PROSITE-ProRule" id="PRU00557"/>
    </source>
</evidence>
<feature type="domain" description="Vitellogenin" evidence="6">
    <location>
        <begin position="27"/>
        <end position="645"/>
    </location>
</feature>
<dbReference type="InterPro" id="IPR011030">
    <property type="entry name" value="Lipovitellin_superhlx_dom"/>
</dbReference>
<dbReference type="PANTHER" id="PTHR13024:SF0">
    <property type="entry name" value="MICROSOMAL TRIACYLGLYCEROL TRANSFER PROTEIN"/>
    <property type="match status" value="1"/>
</dbReference>
<keyword evidence="4" id="KW-0256">Endoplasmic reticulum</keyword>
<evidence type="ECO:0000256" key="2">
    <source>
        <dbReference type="ARBA" id="ARBA00022448"/>
    </source>
</evidence>
<dbReference type="GO" id="GO:0005319">
    <property type="term" value="F:lipid transporter activity"/>
    <property type="evidence" value="ECO:0007669"/>
    <property type="project" value="UniProtKB-ARBA"/>
</dbReference>
<dbReference type="Gene3D" id="2.30.230.10">
    <property type="entry name" value="Lipovitellin, beta-sheet shell regions, chain A"/>
    <property type="match status" value="1"/>
</dbReference>
<dbReference type="SUPFAM" id="SSF48431">
    <property type="entry name" value="Lipovitellin-phosvitin complex, superhelical domain"/>
    <property type="match status" value="1"/>
</dbReference>
<evidence type="ECO:0000256" key="1">
    <source>
        <dbReference type="ARBA" id="ARBA00004240"/>
    </source>
</evidence>
<keyword evidence="2" id="KW-0813">Transport</keyword>
<dbReference type="InterPro" id="IPR015816">
    <property type="entry name" value="Vitellinogen_b-sht_N"/>
</dbReference>
<evidence type="ECO:0000256" key="3">
    <source>
        <dbReference type="ARBA" id="ARBA00022729"/>
    </source>
</evidence>
<accession>A0ABD3WTD8</accession>
<evidence type="ECO:0000313" key="7">
    <source>
        <dbReference type="EMBL" id="KAL3876751.1"/>
    </source>
</evidence>